<sequence length="99" mass="11438">MRVEESLLLLIKEATMQNFCYERQIERGGLKRGGDKQCSCCMQCSVPHSLAFSLFSTVRLQPWAYQSVEKVLLHFSVARAEPWEDRRRLMSDAKDLGRA</sequence>
<organism evidence="1 2">
    <name type="scientific">[Torrubiella] hemipterigena</name>
    <dbReference type="NCBI Taxonomy" id="1531966"/>
    <lineage>
        <taxon>Eukaryota</taxon>
        <taxon>Fungi</taxon>
        <taxon>Dikarya</taxon>
        <taxon>Ascomycota</taxon>
        <taxon>Pezizomycotina</taxon>
        <taxon>Sordariomycetes</taxon>
        <taxon>Hypocreomycetidae</taxon>
        <taxon>Hypocreales</taxon>
        <taxon>Clavicipitaceae</taxon>
        <taxon>Clavicipitaceae incertae sedis</taxon>
        <taxon>'Torrubiella' clade</taxon>
    </lineage>
</organism>
<protein>
    <submittedName>
        <fullName evidence="1">Uncharacterized protein</fullName>
    </submittedName>
</protein>
<dbReference type="EMBL" id="CDHN01000006">
    <property type="protein sequence ID" value="CEJ94123.1"/>
    <property type="molecule type" value="Genomic_DNA"/>
</dbReference>
<dbReference type="HOGENOM" id="CLU_2321998_0_0_1"/>
<accession>A0A0A1TQS4</accession>
<dbReference type="Proteomes" id="UP000039046">
    <property type="component" value="Unassembled WGS sequence"/>
</dbReference>
<keyword evidence="2" id="KW-1185">Reference proteome</keyword>
<evidence type="ECO:0000313" key="2">
    <source>
        <dbReference type="Proteomes" id="UP000039046"/>
    </source>
</evidence>
<evidence type="ECO:0000313" key="1">
    <source>
        <dbReference type="EMBL" id="CEJ94123.1"/>
    </source>
</evidence>
<proteinExistence type="predicted"/>
<reference evidence="1 2" key="1">
    <citation type="journal article" date="2015" name="Genome Announc.">
        <title>Draft Genome Sequence and Gene Annotation of the Entomopathogenic Fungus Verticillium hemipterigenum.</title>
        <authorList>
            <person name="Horn F."/>
            <person name="Habel A."/>
            <person name="Scharf D.H."/>
            <person name="Dworschak J."/>
            <person name="Brakhage A.A."/>
            <person name="Guthke R."/>
            <person name="Hertweck C."/>
            <person name="Linde J."/>
        </authorList>
    </citation>
    <scope>NUCLEOTIDE SEQUENCE [LARGE SCALE GENOMIC DNA]</scope>
</reference>
<name>A0A0A1TQS4_9HYPO</name>
<gene>
    <name evidence="1" type="ORF">VHEMI09674</name>
</gene>
<dbReference type="AlphaFoldDB" id="A0A0A1TQS4"/>